<dbReference type="SUPFAM" id="SSF47473">
    <property type="entry name" value="EF-hand"/>
    <property type="match status" value="1"/>
</dbReference>
<dbReference type="GO" id="GO:1990246">
    <property type="term" value="C:uniplex complex"/>
    <property type="evidence" value="ECO:0007669"/>
    <property type="project" value="TreeGrafter"/>
</dbReference>
<keyword evidence="8" id="KW-0496">Mitochondrion</keyword>
<dbReference type="AlphaFoldDB" id="A0A7R5K0V5"/>
<reference evidence="13" key="1">
    <citation type="submission" date="2025-08" db="UniProtKB">
        <authorList>
            <consortium name="RefSeq"/>
        </authorList>
    </citation>
    <scope>IDENTIFICATION</scope>
    <source>
        <tissue evidence="13">Muscle</tissue>
    </source>
</reference>
<dbReference type="Pfam" id="PF13833">
    <property type="entry name" value="EF-hand_8"/>
    <property type="match status" value="1"/>
</dbReference>
<keyword evidence="12" id="KW-1185">Reference proteome</keyword>
<organism evidence="12 13">
    <name type="scientific">Pipra filicauda</name>
    <name type="common">Wire-tailed manakin</name>
    <dbReference type="NCBI Taxonomy" id="649802"/>
    <lineage>
        <taxon>Eukaryota</taxon>
        <taxon>Metazoa</taxon>
        <taxon>Chordata</taxon>
        <taxon>Craniata</taxon>
        <taxon>Vertebrata</taxon>
        <taxon>Euteleostomi</taxon>
        <taxon>Archelosauria</taxon>
        <taxon>Archosauria</taxon>
        <taxon>Dinosauria</taxon>
        <taxon>Saurischia</taxon>
        <taxon>Theropoda</taxon>
        <taxon>Coelurosauria</taxon>
        <taxon>Aves</taxon>
        <taxon>Neognathae</taxon>
        <taxon>Neoaves</taxon>
        <taxon>Telluraves</taxon>
        <taxon>Australaves</taxon>
        <taxon>Passeriformes</taxon>
        <taxon>Pipridae</taxon>
        <taxon>Pipra</taxon>
    </lineage>
</organism>
<evidence type="ECO:0000256" key="3">
    <source>
        <dbReference type="ARBA" id="ARBA00022723"/>
    </source>
</evidence>
<dbReference type="InterPro" id="IPR039800">
    <property type="entry name" value="MICU1/2/3"/>
</dbReference>
<evidence type="ECO:0000256" key="5">
    <source>
        <dbReference type="ARBA" id="ARBA00022792"/>
    </source>
</evidence>
<protein>
    <submittedName>
        <fullName evidence="13">Calcium uptake protein 2, mitochondrial isoform X1</fullName>
    </submittedName>
</protein>
<evidence type="ECO:0000256" key="8">
    <source>
        <dbReference type="ARBA" id="ARBA00023128"/>
    </source>
</evidence>
<dbReference type="Gene3D" id="1.10.238.10">
    <property type="entry name" value="EF-hand"/>
    <property type="match status" value="2"/>
</dbReference>
<evidence type="ECO:0000256" key="1">
    <source>
        <dbReference type="ARBA" id="ARBA00004273"/>
    </source>
</evidence>
<accession>A0A7R5K0V5</accession>
<comment type="subcellular location">
    <subcellularLocation>
        <location evidence="1">Mitochondrion inner membrane</location>
    </subcellularLocation>
    <subcellularLocation>
        <location evidence="2">Mitochondrion intermembrane space</location>
    </subcellularLocation>
</comment>
<keyword evidence="9" id="KW-0472">Membrane</keyword>
<keyword evidence="4" id="KW-0677">Repeat</keyword>
<dbReference type="GO" id="GO:0005758">
    <property type="term" value="C:mitochondrial intermembrane space"/>
    <property type="evidence" value="ECO:0007669"/>
    <property type="project" value="UniProtKB-SubCell"/>
</dbReference>
<dbReference type="PROSITE" id="PS50222">
    <property type="entry name" value="EF_HAND_2"/>
    <property type="match status" value="2"/>
</dbReference>
<evidence type="ECO:0000256" key="6">
    <source>
        <dbReference type="ARBA" id="ARBA00022837"/>
    </source>
</evidence>
<dbReference type="SMART" id="SM00054">
    <property type="entry name" value="EFh"/>
    <property type="match status" value="2"/>
</dbReference>
<dbReference type="InterPro" id="IPR018247">
    <property type="entry name" value="EF_Hand_1_Ca_BS"/>
</dbReference>
<dbReference type="GO" id="GO:0005509">
    <property type="term" value="F:calcium ion binding"/>
    <property type="evidence" value="ECO:0007669"/>
    <property type="project" value="InterPro"/>
</dbReference>
<dbReference type="InterPro" id="IPR002048">
    <property type="entry name" value="EF_hand_dom"/>
</dbReference>
<proteinExistence type="predicted"/>
<keyword evidence="7" id="KW-0809">Transit peptide</keyword>
<dbReference type="PROSITE" id="PS00018">
    <property type="entry name" value="EF_HAND_1"/>
    <property type="match status" value="1"/>
</dbReference>
<name>A0A7R5K0V5_9PASS</name>
<sequence length="439" mass="50076">MRGAAAAPCSGKMSAAWRAALAAGARAPLRGRLAGMRPPRGQRRPPACGAVLLLGGGCLAACYSLRARVLPTVLAQKEDVIHAEMDERLSLRKHRFMHFASLEYEGEYYMTPRDFLFSVMFDQVERKASAKKLTKKEVDAALLYVAKAKPGPTFFRDLGDKGLISYAEYLFLLTILTKPQTGLQIAFKMLDTDGNERVEKKEFFKLQRIIGKEDDLKAAGDETVLRETELEDCGVTTMLLVHFFGKEGKQKLRYSEFFRFMENLQTEVQEMEFIKFSKGLSVMRKEDFAAWLLYFTDEENNEIYWQNVKDRIEAGENISLEEFKTFCKFTNNLEDFSIAMQMFTVASRPVKRAEFKRAVKVATGQELSDNVLDTIFKIFDLDGDDCLSHSEFLGVLRNRMHRGLRVPQQQGIQGYWKCVKRESIKGAKEVWKQTGKSPF</sequence>
<dbReference type="RefSeq" id="XP_039234591.1">
    <property type="nucleotide sequence ID" value="XM_039378657.1"/>
</dbReference>
<feature type="domain" description="EF-hand" evidence="11">
    <location>
        <begin position="178"/>
        <end position="213"/>
    </location>
</feature>
<dbReference type="InParanoid" id="A0A7R5K0V5"/>
<keyword evidence="10" id="KW-1015">Disulfide bond</keyword>
<evidence type="ECO:0000259" key="11">
    <source>
        <dbReference type="PROSITE" id="PS50222"/>
    </source>
</evidence>
<evidence type="ECO:0000256" key="10">
    <source>
        <dbReference type="ARBA" id="ARBA00023157"/>
    </source>
</evidence>
<dbReference type="InterPro" id="IPR011992">
    <property type="entry name" value="EF-hand-dom_pair"/>
</dbReference>
<dbReference type="CTD" id="221154"/>
<keyword evidence="6" id="KW-0106">Calcium</keyword>
<dbReference type="GeneID" id="113999745"/>
<dbReference type="Proteomes" id="UP000504627">
    <property type="component" value="Unplaced"/>
</dbReference>
<evidence type="ECO:0000313" key="13">
    <source>
        <dbReference type="RefSeq" id="XP_039234591.1"/>
    </source>
</evidence>
<keyword evidence="3" id="KW-0479">Metal-binding</keyword>
<gene>
    <name evidence="13" type="primary">MICU2</name>
</gene>
<dbReference type="FunFam" id="1.10.238.10:FF:000149">
    <property type="entry name" value="Mitochondrial calcium uptake family member 3"/>
    <property type="match status" value="1"/>
</dbReference>
<evidence type="ECO:0000256" key="2">
    <source>
        <dbReference type="ARBA" id="ARBA00004569"/>
    </source>
</evidence>
<feature type="domain" description="EF-hand" evidence="11">
    <location>
        <begin position="367"/>
        <end position="402"/>
    </location>
</feature>
<dbReference type="GO" id="GO:0051560">
    <property type="term" value="P:mitochondrial calcium ion homeostasis"/>
    <property type="evidence" value="ECO:0007669"/>
    <property type="project" value="TreeGrafter"/>
</dbReference>
<evidence type="ECO:0000256" key="7">
    <source>
        <dbReference type="ARBA" id="ARBA00022946"/>
    </source>
</evidence>
<keyword evidence="5" id="KW-0999">Mitochondrion inner membrane</keyword>
<dbReference type="PANTHER" id="PTHR12294">
    <property type="entry name" value="EF HAND DOMAIN FAMILY A1,A2-RELATED"/>
    <property type="match status" value="1"/>
</dbReference>
<dbReference type="PANTHER" id="PTHR12294:SF3">
    <property type="entry name" value="CALCIUM UPTAKE PROTEIN 2, MITOCHONDRIAL"/>
    <property type="match status" value="1"/>
</dbReference>
<dbReference type="GO" id="GO:0036444">
    <property type="term" value="P:calcium import into the mitochondrion"/>
    <property type="evidence" value="ECO:0007669"/>
    <property type="project" value="TreeGrafter"/>
</dbReference>
<dbReference type="CDD" id="cd16174">
    <property type="entry name" value="EFh_MICU2"/>
    <property type="match status" value="1"/>
</dbReference>
<evidence type="ECO:0000256" key="4">
    <source>
        <dbReference type="ARBA" id="ARBA00022737"/>
    </source>
</evidence>
<evidence type="ECO:0000313" key="12">
    <source>
        <dbReference type="Proteomes" id="UP000504627"/>
    </source>
</evidence>
<evidence type="ECO:0000256" key="9">
    <source>
        <dbReference type="ARBA" id="ARBA00023136"/>
    </source>
</evidence>